<comment type="similarity">
    <text evidence="2 13">Belongs to the sodium:solute symporter (SSF) (TC 2.A.21) family.</text>
</comment>
<evidence type="ECO:0000313" key="15">
    <source>
        <dbReference type="EMBL" id="MBP1931720.1"/>
    </source>
</evidence>
<evidence type="ECO:0000256" key="2">
    <source>
        <dbReference type="ARBA" id="ARBA00006434"/>
    </source>
</evidence>
<evidence type="ECO:0000256" key="7">
    <source>
        <dbReference type="ARBA" id="ARBA00022989"/>
    </source>
</evidence>
<evidence type="ECO:0000256" key="4">
    <source>
        <dbReference type="ARBA" id="ARBA00022475"/>
    </source>
</evidence>
<evidence type="ECO:0000256" key="13">
    <source>
        <dbReference type="RuleBase" id="RU362091"/>
    </source>
</evidence>
<dbReference type="PROSITE" id="PS50283">
    <property type="entry name" value="NA_SOLUT_SYMP_3"/>
    <property type="match status" value="1"/>
</dbReference>
<feature type="transmembrane region" description="Helical" evidence="14">
    <location>
        <begin position="428"/>
        <end position="461"/>
    </location>
</feature>
<dbReference type="CDD" id="cd10322">
    <property type="entry name" value="SLC5sbd"/>
    <property type="match status" value="1"/>
</dbReference>
<proteinExistence type="inferred from homology"/>
<dbReference type="RefSeq" id="WP_209809795.1">
    <property type="nucleotide sequence ID" value="NZ_JAGGKT010000003.1"/>
</dbReference>
<comment type="subcellular location">
    <subcellularLocation>
        <location evidence="1">Cell membrane</location>
        <topology evidence="1">Multi-pass membrane protein</topology>
    </subcellularLocation>
</comment>
<keyword evidence="7 14" id="KW-1133">Transmembrane helix</keyword>
<feature type="transmembrane region" description="Helical" evidence="14">
    <location>
        <begin position="33"/>
        <end position="51"/>
    </location>
</feature>
<keyword evidence="4" id="KW-1003">Cell membrane</keyword>
<evidence type="ECO:0000256" key="10">
    <source>
        <dbReference type="ARBA" id="ARBA00023136"/>
    </source>
</evidence>
<dbReference type="EMBL" id="JAGGKT010000003">
    <property type="protein sequence ID" value="MBP1931720.1"/>
    <property type="molecule type" value="Genomic_DNA"/>
</dbReference>
<dbReference type="InterPro" id="IPR050277">
    <property type="entry name" value="Sodium:Solute_Symporter"/>
</dbReference>
<comment type="catalytic activity">
    <reaction evidence="12">
        <text>L-proline(in) + Na(+)(in) = L-proline(out) + Na(+)(out)</text>
        <dbReference type="Rhea" id="RHEA:28967"/>
        <dbReference type="ChEBI" id="CHEBI:29101"/>
        <dbReference type="ChEBI" id="CHEBI:60039"/>
    </reaction>
</comment>
<evidence type="ECO:0000256" key="5">
    <source>
        <dbReference type="ARBA" id="ARBA00022692"/>
    </source>
</evidence>
<evidence type="ECO:0000256" key="9">
    <source>
        <dbReference type="ARBA" id="ARBA00023065"/>
    </source>
</evidence>
<keyword evidence="9" id="KW-0406">Ion transport</keyword>
<protein>
    <submittedName>
        <fullName evidence="15">Na+/proline symporter</fullName>
    </submittedName>
</protein>
<dbReference type="Pfam" id="PF00474">
    <property type="entry name" value="SSF"/>
    <property type="match status" value="1"/>
</dbReference>
<accession>A0ABS4GPD5</accession>
<evidence type="ECO:0000256" key="3">
    <source>
        <dbReference type="ARBA" id="ARBA00022448"/>
    </source>
</evidence>
<evidence type="ECO:0000256" key="11">
    <source>
        <dbReference type="ARBA" id="ARBA00023201"/>
    </source>
</evidence>
<keyword evidence="10 14" id="KW-0472">Membrane</keyword>
<feature type="transmembrane region" description="Helical" evidence="14">
    <location>
        <begin position="311"/>
        <end position="340"/>
    </location>
</feature>
<dbReference type="Proteomes" id="UP001519343">
    <property type="component" value="Unassembled WGS sequence"/>
</dbReference>
<keyword evidence="16" id="KW-1185">Reference proteome</keyword>
<evidence type="ECO:0000256" key="14">
    <source>
        <dbReference type="SAM" id="Phobius"/>
    </source>
</evidence>
<feature type="transmembrane region" description="Helical" evidence="14">
    <location>
        <begin position="88"/>
        <end position="107"/>
    </location>
</feature>
<keyword evidence="8" id="KW-0915">Sodium</keyword>
<organism evidence="15 16">
    <name type="scientific">Ammoniphilus resinae</name>
    <dbReference type="NCBI Taxonomy" id="861532"/>
    <lineage>
        <taxon>Bacteria</taxon>
        <taxon>Bacillati</taxon>
        <taxon>Bacillota</taxon>
        <taxon>Bacilli</taxon>
        <taxon>Bacillales</taxon>
        <taxon>Paenibacillaceae</taxon>
        <taxon>Aneurinibacillus group</taxon>
        <taxon>Ammoniphilus</taxon>
    </lineage>
</organism>
<feature type="transmembrane region" description="Helical" evidence="14">
    <location>
        <begin position="385"/>
        <end position="407"/>
    </location>
</feature>
<keyword evidence="3" id="KW-0813">Transport</keyword>
<keyword evidence="5 14" id="KW-0812">Transmembrane</keyword>
<sequence length="479" mass="52007">MTLTQLTWIVTIILCLVFLIISIRTKDSASTSFLHYAIAGGTLPFFMILFTDISSIMGVGNFIGHGAKGYEIGYANIPFVVGEQGSKIIFALLFAGFAGRFTYITIAELMDDLLFRDKVSRAIIGILTASIMISWIAGQGKGLGEIFAAFTGADPLPIILFFSAIFIIYTCLGGIYSVVWTDLIQGVLVVILGVAFYYMAFAPVNWSLTELKLQLTSVGAGELASMNLSFGEVITKFITGCFGILAAQMYWQRCFAARDGKTATRGMLYSGIIVIVFTILTTLVGMVAKALNPNLEANHAMAWMIMEQMPLFATVLIFTLILVAAMSSADSLLHSAAVIVVNDLIRPFAPNKTDQDLVKLTRWCVLIVGIFAVVTAIWADSIIGLFSLAYTMAGGGVVPVLLVGLLWKRLRATPFTMGMQNSKLSPWGARVGLITGSIFSLWLGILYGITISFLLTIIVSLLTPLSHQKTEDNKMDHTV</sequence>
<feature type="transmembrane region" description="Helical" evidence="14">
    <location>
        <begin position="158"/>
        <end position="179"/>
    </location>
</feature>
<keyword evidence="6" id="KW-0769">Symport</keyword>
<comment type="caution">
    <text evidence="15">The sequence shown here is derived from an EMBL/GenBank/DDBJ whole genome shotgun (WGS) entry which is preliminary data.</text>
</comment>
<feature type="transmembrane region" description="Helical" evidence="14">
    <location>
        <begin position="268"/>
        <end position="291"/>
    </location>
</feature>
<dbReference type="InterPro" id="IPR001734">
    <property type="entry name" value="Na/solute_symporter"/>
</dbReference>
<dbReference type="InterPro" id="IPR038377">
    <property type="entry name" value="Na/Glc_symporter_sf"/>
</dbReference>
<feature type="transmembrane region" description="Helical" evidence="14">
    <location>
        <begin position="6"/>
        <end position="21"/>
    </location>
</feature>
<feature type="transmembrane region" description="Helical" evidence="14">
    <location>
        <begin position="186"/>
        <end position="208"/>
    </location>
</feature>
<gene>
    <name evidence="15" type="ORF">J2Z37_001721</name>
</gene>
<reference evidence="15 16" key="1">
    <citation type="submission" date="2021-03" db="EMBL/GenBank/DDBJ databases">
        <title>Genomic Encyclopedia of Type Strains, Phase IV (KMG-IV): sequencing the most valuable type-strain genomes for metagenomic binning, comparative biology and taxonomic classification.</title>
        <authorList>
            <person name="Goeker M."/>
        </authorList>
    </citation>
    <scope>NUCLEOTIDE SEQUENCE [LARGE SCALE GENOMIC DNA]</scope>
    <source>
        <strain evidence="15 16">DSM 24738</strain>
    </source>
</reference>
<evidence type="ECO:0000256" key="6">
    <source>
        <dbReference type="ARBA" id="ARBA00022847"/>
    </source>
</evidence>
<feature type="transmembrane region" description="Helical" evidence="14">
    <location>
        <begin position="119"/>
        <end position="138"/>
    </location>
</feature>
<keyword evidence="11" id="KW-0739">Sodium transport</keyword>
<dbReference type="PANTHER" id="PTHR48086:SF3">
    <property type="entry name" value="SODIUM_PROLINE SYMPORTER"/>
    <property type="match status" value="1"/>
</dbReference>
<dbReference type="PANTHER" id="PTHR48086">
    <property type="entry name" value="SODIUM/PROLINE SYMPORTER-RELATED"/>
    <property type="match status" value="1"/>
</dbReference>
<evidence type="ECO:0000256" key="12">
    <source>
        <dbReference type="ARBA" id="ARBA00033708"/>
    </source>
</evidence>
<evidence type="ECO:0000256" key="8">
    <source>
        <dbReference type="ARBA" id="ARBA00023053"/>
    </source>
</evidence>
<feature type="transmembrane region" description="Helical" evidence="14">
    <location>
        <begin position="360"/>
        <end position="379"/>
    </location>
</feature>
<feature type="transmembrane region" description="Helical" evidence="14">
    <location>
        <begin position="228"/>
        <end position="247"/>
    </location>
</feature>
<dbReference type="Gene3D" id="1.20.1730.10">
    <property type="entry name" value="Sodium/glucose cotransporter"/>
    <property type="match status" value="1"/>
</dbReference>
<evidence type="ECO:0000256" key="1">
    <source>
        <dbReference type="ARBA" id="ARBA00004651"/>
    </source>
</evidence>
<name>A0ABS4GPD5_9BACL</name>
<evidence type="ECO:0000313" key="16">
    <source>
        <dbReference type="Proteomes" id="UP001519343"/>
    </source>
</evidence>